<proteinExistence type="predicted"/>
<dbReference type="Gene3D" id="3.40.50.2000">
    <property type="entry name" value="Glycogen Phosphorylase B"/>
    <property type="match status" value="1"/>
</dbReference>
<dbReference type="Proteomes" id="UP000520767">
    <property type="component" value="Unassembled WGS sequence"/>
</dbReference>
<reference evidence="3 4" key="1">
    <citation type="submission" date="2020-08" db="EMBL/GenBank/DDBJ databases">
        <title>Genomic Encyclopedia of Type Strains, Phase III (KMG-III): the genomes of soil and plant-associated and newly described type strains.</title>
        <authorList>
            <person name="Whitman W."/>
        </authorList>
    </citation>
    <scope>NUCLEOTIDE SEQUENCE [LARGE SCALE GENOMIC DNA]</scope>
    <source>
        <strain evidence="3 4">CECT 8960</strain>
    </source>
</reference>
<protein>
    <submittedName>
        <fullName evidence="3">Glycosyltransferase involved in cell wall biosynthesis</fullName>
    </submittedName>
</protein>
<evidence type="ECO:0000313" key="4">
    <source>
        <dbReference type="Proteomes" id="UP000520767"/>
    </source>
</evidence>
<evidence type="ECO:0000256" key="1">
    <source>
        <dbReference type="ARBA" id="ARBA00022679"/>
    </source>
</evidence>
<name>A0A7W7QF18_9PSEU</name>
<dbReference type="AlphaFoldDB" id="A0A7W7QF18"/>
<gene>
    <name evidence="3" type="ORF">FHR82_008580</name>
</gene>
<dbReference type="EMBL" id="JACHJQ010000012">
    <property type="protein sequence ID" value="MBB4912309.1"/>
    <property type="molecule type" value="Genomic_DNA"/>
</dbReference>
<comment type="caution">
    <text evidence="3">The sequence shown here is derived from an EMBL/GenBank/DDBJ whole genome shotgun (WGS) entry which is preliminary data.</text>
</comment>
<keyword evidence="1 3" id="KW-0808">Transferase</keyword>
<accession>A0A7W7QF18</accession>
<feature type="domain" description="Glycosyl transferase family 1" evidence="2">
    <location>
        <begin position="1"/>
        <end position="68"/>
    </location>
</feature>
<sequence>MLFVGRLDEEKRVGELLRALPMVPGLRAEIIGDGSCRVAWEALAARLHVTDRVPFRGFVSEDGRPVVLANAMALPHLCLPGRNGSRLWTVPWCRGRSCRGSIVFGFRWRIPGWLAVSIVLLVIWTFQDSDAVLLDRPGSFETCSSGGRACVVWLRLSTLT</sequence>
<evidence type="ECO:0000259" key="2">
    <source>
        <dbReference type="Pfam" id="PF00534"/>
    </source>
</evidence>
<dbReference type="SUPFAM" id="SSF53756">
    <property type="entry name" value="UDP-Glycosyltransferase/glycogen phosphorylase"/>
    <property type="match status" value="1"/>
</dbReference>
<dbReference type="Pfam" id="PF00534">
    <property type="entry name" value="Glycos_transf_1"/>
    <property type="match status" value="1"/>
</dbReference>
<evidence type="ECO:0000313" key="3">
    <source>
        <dbReference type="EMBL" id="MBB4912309.1"/>
    </source>
</evidence>
<keyword evidence="4" id="KW-1185">Reference proteome</keyword>
<organism evidence="3 4">
    <name type="scientific">Actinophytocola algeriensis</name>
    <dbReference type="NCBI Taxonomy" id="1768010"/>
    <lineage>
        <taxon>Bacteria</taxon>
        <taxon>Bacillati</taxon>
        <taxon>Actinomycetota</taxon>
        <taxon>Actinomycetes</taxon>
        <taxon>Pseudonocardiales</taxon>
        <taxon>Pseudonocardiaceae</taxon>
    </lineage>
</organism>
<dbReference type="GO" id="GO:0016740">
    <property type="term" value="F:transferase activity"/>
    <property type="evidence" value="ECO:0007669"/>
    <property type="project" value="UniProtKB-KW"/>
</dbReference>
<dbReference type="InterPro" id="IPR001296">
    <property type="entry name" value="Glyco_trans_1"/>
</dbReference>